<protein>
    <recommendedName>
        <fullName evidence="10">Odorant receptor</fullName>
    </recommendedName>
</protein>
<comment type="caution">
    <text evidence="10">Lacks conserved residue(s) required for the propagation of feature annotation.</text>
</comment>
<dbReference type="GO" id="GO:0004984">
    <property type="term" value="F:olfactory receptor activity"/>
    <property type="evidence" value="ECO:0007669"/>
    <property type="project" value="InterPro"/>
</dbReference>
<reference evidence="11" key="1">
    <citation type="submission" date="2018-04" db="EMBL/GenBank/DDBJ databases">
        <authorList>
            <person name="Go L.Y."/>
            <person name="Mitchell J.A."/>
        </authorList>
    </citation>
    <scope>NUCLEOTIDE SEQUENCE</scope>
    <source>
        <tissue evidence="11">Whole organism</tissue>
    </source>
</reference>
<evidence type="ECO:0000256" key="2">
    <source>
        <dbReference type="ARBA" id="ARBA00022475"/>
    </source>
</evidence>
<organism evidence="12">
    <name type="scientific">Culicoides sonorensis</name>
    <name type="common">Biting midge</name>
    <dbReference type="NCBI Taxonomy" id="179676"/>
    <lineage>
        <taxon>Eukaryota</taxon>
        <taxon>Metazoa</taxon>
        <taxon>Ecdysozoa</taxon>
        <taxon>Arthropoda</taxon>
        <taxon>Hexapoda</taxon>
        <taxon>Insecta</taxon>
        <taxon>Pterygota</taxon>
        <taxon>Neoptera</taxon>
        <taxon>Endopterygota</taxon>
        <taxon>Diptera</taxon>
        <taxon>Nematocera</taxon>
        <taxon>Chironomoidea</taxon>
        <taxon>Ceratopogonidae</taxon>
        <taxon>Ceratopogoninae</taxon>
        <taxon>Culicoides</taxon>
        <taxon>Monoculicoides</taxon>
    </lineage>
</organism>
<keyword evidence="8 10" id="KW-0675">Receptor</keyword>
<dbReference type="GO" id="GO:0005549">
    <property type="term" value="F:odorant binding"/>
    <property type="evidence" value="ECO:0007669"/>
    <property type="project" value="InterPro"/>
</dbReference>
<keyword evidence="5 10" id="KW-0552">Olfaction</keyword>
<sequence length="369" mass="42536">MKYVKLIKIHPKIGQGTITIQQVLSRHEITTHQIKSFLNKDVVERIYKGTVAIGLSVALIKMISIMAYRETILAFFDWVEGLHEGKSSNLVNGLRRNLYKKLTTCLFKVLRRYWILSIIGVLALVLAPLKLESDYMVIMHIPFLPPNGHPFFEINYLSQTIGTFFAATSVAAYISLYVFITTHVITELDVILALCDHVGAFEELRLARKIPLGLNLKFEKLLPAIIKLQCDITRMITKIAKFYSINILLWEIFTVSTYLSSFIVITLHPEKAYSIPNSLDVTTQYFVVSYLSSRIREKYETISQAIYCSKWYHLTVKQRRELLNVMMMSQQIKTLNSGRLANLTMDRFTSVMKFTYNICILLKSIIVRK</sequence>
<proteinExistence type="inferred from homology"/>
<evidence type="ECO:0000256" key="6">
    <source>
        <dbReference type="ARBA" id="ARBA00022989"/>
    </source>
</evidence>
<comment type="similarity">
    <text evidence="10">Belongs to the insect chemoreceptor superfamily. Heteromeric odorant receptor channel (TC 1.A.69) family.</text>
</comment>
<evidence type="ECO:0000256" key="7">
    <source>
        <dbReference type="ARBA" id="ARBA00023136"/>
    </source>
</evidence>
<evidence type="ECO:0000256" key="3">
    <source>
        <dbReference type="ARBA" id="ARBA00022606"/>
    </source>
</evidence>
<evidence type="ECO:0000256" key="4">
    <source>
        <dbReference type="ARBA" id="ARBA00022692"/>
    </source>
</evidence>
<feature type="transmembrane region" description="Helical" evidence="10">
    <location>
        <begin position="242"/>
        <end position="267"/>
    </location>
</feature>
<keyword evidence="9 10" id="KW-0807">Transducer</keyword>
<gene>
    <name evidence="12" type="primary">CSON003176</name>
</gene>
<feature type="transmembrane region" description="Helical" evidence="10">
    <location>
        <begin position="110"/>
        <end position="129"/>
    </location>
</feature>
<evidence type="ECO:0000313" key="11">
    <source>
        <dbReference type="EMBL" id="SSX00609.1"/>
    </source>
</evidence>
<evidence type="ECO:0000256" key="9">
    <source>
        <dbReference type="ARBA" id="ARBA00023224"/>
    </source>
</evidence>
<dbReference type="GO" id="GO:0007165">
    <property type="term" value="P:signal transduction"/>
    <property type="evidence" value="ECO:0007669"/>
    <property type="project" value="UniProtKB-KW"/>
</dbReference>
<feature type="transmembrane region" description="Helical" evidence="10">
    <location>
        <begin position="156"/>
        <end position="180"/>
    </location>
</feature>
<dbReference type="GO" id="GO:0005886">
    <property type="term" value="C:plasma membrane"/>
    <property type="evidence" value="ECO:0007669"/>
    <property type="project" value="UniProtKB-SubCell"/>
</dbReference>
<evidence type="ECO:0000256" key="5">
    <source>
        <dbReference type="ARBA" id="ARBA00022725"/>
    </source>
</evidence>
<evidence type="ECO:0000256" key="8">
    <source>
        <dbReference type="ARBA" id="ARBA00023170"/>
    </source>
</evidence>
<dbReference type="AlphaFoldDB" id="A0A336LW87"/>
<keyword evidence="3 10" id="KW-0716">Sensory transduction</keyword>
<keyword evidence="6 10" id="KW-1133">Transmembrane helix</keyword>
<name>A0A336LW87_CULSO</name>
<reference evidence="12" key="2">
    <citation type="submission" date="2018-07" db="EMBL/GenBank/DDBJ databases">
        <authorList>
            <person name="Quirk P.G."/>
            <person name="Krulwich T.A."/>
        </authorList>
    </citation>
    <scope>NUCLEOTIDE SEQUENCE</scope>
</reference>
<keyword evidence="7 10" id="KW-0472">Membrane</keyword>
<dbReference type="VEuPathDB" id="VectorBase:CSON003176"/>
<comment type="subcellular location">
    <subcellularLocation>
        <location evidence="1 10">Cell membrane</location>
        <topology evidence="1 10">Multi-pass membrane protein</topology>
    </subcellularLocation>
</comment>
<dbReference type="OMA" id="MISIMAY"/>
<dbReference type="EMBL" id="UFQS01000155">
    <property type="protein sequence ID" value="SSX00609.1"/>
    <property type="molecule type" value="Genomic_DNA"/>
</dbReference>
<evidence type="ECO:0000256" key="1">
    <source>
        <dbReference type="ARBA" id="ARBA00004651"/>
    </source>
</evidence>
<dbReference type="InterPro" id="IPR004117">
    <property type="entry name" value="7tm6_olfct_rcpt"/>
</dbReference>
<keyword evidence="4 10" id="KW-0812">Transmembrane</keyword>
<dbReference type="Pfam" id="PF02949">
    <property type="entry name" value="7tm_6"/>
    <property type="match status" value="1"/>
</dbReference>
<keyword evidence="2" id="KW-1003">Cell membrane</keyword>
<dbReference type="PANTHER" id="PTHR21137:SF35">
    <property type="entry name" value="ODORANT RECEPTOR 19A-RELATED"/>
    <property type="match status" value="1"/>
</dbReference>
<evidence type="ECO:0000256" key="10">
    <source>
        <dbReference type="RuleBase" id="RU351113"/>
    </source>
</evidence>
<dbReference type="PANTHER" id="PTHR21137">
    <property type="entry name" value="ODORANT RECEPTOR"/>
    <property type="match status" value="1"/>
</dbReference>
<evidence type="ECO:0000313" key="12">
    <source>
        <dbReference type="EMBL" id="SSX20989.1"/>
    </source>
</evidence>
<dbReference type="EMBL" id="UFQT01000155">
    <property type="protein sequence ID" value="SSX20989.1"/>
    <property type="molecule type" value="Genomic_DNA"/>
</dbReference>
<accession>A0A336LW87</accession>